<dbReference type="OrthoDB" id="276437at2759"/>
<accession>S9UMA9</accession>
<dbReference type="FunFam" id="3.10.290.70:FF:000008">
    <property type="entry name" value="40S ribosomal protein S8"/>
    <property type="match status" value="1"/>
</dbReference>
<gene>
    <name evidence="5" type="ORF">STCU_03046</name>
</gene>
<keyword evidence="3 4" id="KW-0687">Ribonucleoprotein</keyword>
<keyword evidence="2 4" id="KW-0689">Ribosomal protein</keyword>
<dbReference type="GO" id="GO:0006412">
    <property type="term" value="P:translation"/>
    <property type="evidence" value="ECO:0007669"/>
    <property type="project" value="InterPro"/>
</dbReference>
<dbReference type="AlphaFoldDB" id="S9UMA9"/>
<dbReference type="GO" id="GO:1990904">
    <property type="term" value="C:ribonucleoprotein complex"/>
    <property type="evidence" value="ECO:0007669"/>
    <property type="project" value="UniProtKB-KW"/>
</dbReference>
<comment type="similarity">
    <text evidence="1 4">Belongs to the eukaryotic ribosomal protein eS8 family.</text>
</comment>
<dbReference type="CDD" id="cd11380">
    <property type="entry name" value="Ribosomal_S8e_like"/>
    <property type="match status" value="1"/>
</dbReference>
<keyword evidence="6" id="KW-1185">Reference proteome</keyword>
<dbReference type="PROSITE" id="PS01193">
    <property type="entry name" value="RIBOSOMAL_S8E"/>
    <property type="match status" value="1"/>
</dbReference>
<comment type="caution">
    <text evidence="5">The sequence shown here is derived from an EMBL/GenBank/DDBJ whole genome shotgun (WGS) entry which is preliminary data.</text>
</comment>
<name>S9UMA9_9TRYP</name>
<reference evidence="5 6" key="1">
    <citation type="journal article" date="2013" name="PLoS ONE">
        <title>Predicting the Proteins of Angomonas deanei, Strigomonas culicis and Their Respective Endosymbionts Reveals New Aspects of the Trypanosomatidae Family.</title>
        <authorList>
            <person name="Motta M.C."/>
            <person name="Martins A.C."/>
            <person name="de Souza S.S."/>
            <person name="Catta-Preta C.M."/>
            <person name="Silva R."/>
            <person name="Klein C.C."/>
            <person name="de Almeida L.G."/>
            <person name="de Lima Cunha O."/>
            <person name="Ciapina L.P."/>
            <person name="Brocchi M."/>
            <person name="Colabardini A.C."/>
            <person name="de Araujo Lima B."/>
            <person name="Machado C.R."/>
            <person name="de Almeida Soares C.M."/>
            <person name="Probst C.M."/>
            <person name="de Menezes C.B."/>
            <person name="Thompson C.E."/>
            <person name="Bartholomeu D.C."/>
            <person name="Gradia D.F."/>
            <person name="Pavoni D.P."/>
            <person name="Grisard E.C."/>
            <person name="Fantinatti-Garboggini F."/>
            <person name="Marchini F.K."/>
            <person name="Rodrigues-Luiz G.F."/>
            <person name="Wagner G."/>
            <person name="Goldman G.H."/>
            <person name="Fietto J.L."/>
            <person name="Elias M.C."/>
            <person name="Goldman M.H."/>
            <person name="Sagot M.F."/>
            <person name="Pereira M."/>
            <person name="Stoco P.H."/>
            <person name="de Mendonca-Neto R.P."/>
            <person name="Teixeira S.M."/>
            <person name="Maciel T.E."/>
            <person name="de Oliveira Mendes T.A."/>
            <person name="Urmenyi T.P."/>
            <person name="de Souza W."/>
            <person name="Schenkman S."/>
            <person name="de Vasconcelos A.T."/>
        </authorList>
    </citation>
    <scope>NUCLEOTIDE SEQUENCE [LARGE SCALE GENOMIC DNA]</scope>
</reference>
<dbReference type="NCBIfam" id="TIGR00307">
    <property type="entry name" value="eS8"/>
    <property type="match status" value="1"/>
</dbReference>
<evidence type="ECO:0000313" key="6">
    <source>
        <dbReference type="Proteomes" id="UP000015354"/>
    </source>
</evidence>
<evidence type="ECO:0000256" key="1">
    <source>
        <dbReference type="ARBA" id="ARBA00005257"/>
    </source>
</evidence>
<dbReference type="InterPro" id="IPR018283">
    <property type="entry name" value="Ribosomal_eS8_CS"/>
</dbReference>
<evidence type="ECO:0000256" key="2">
    <source>
        <dbReference type="ARBA" id="ARBA00022980"/>
    </source>
</evidence>
<evidence type="ECO:0000313" key="5">
    <source>
        <dbReference type="EMBL" id="EPY31977.1"/>
    </source>
</evidence>
<dbReference type="PANTHER" id="PTHR10394">
    <property type="entry name" value="40S RIBOSOMAL PROTEIN S8"/>
    <property type="match status" value="1"/>
</dbReference>
<dbReference type="GO" id="GO:0003735">
    <property type="term" value="F:structural constituent of ribosome"/>
    <property type="evidence" value="ECO:0007669"/>
    <property type="project" value="InterPro"/>
</dbReference>
<dbReference type="Pfam" id="PF01201">
    <property type="entry name" value="Ribosomal_S8e"/>
    <property type="match status" value="1"/>
</dbReference>
<dbReference type="EMBL" id="ATMH01003046">
    <property type="protein sequence ID" value="EPY31977.1"/>
    <property type="molecule type" value="Genomic_DNA"/>
</dbReference>
<dbReference type="Gene3D" id="3.10.290.70">
    <property type="match status" value="2"/>
</dbReference>
<protein>
    <recommendedName>
        <fullName evidence="4">40S ribosomal protein S8</fullName>
    </recommendedName>
</protein>
<dbReference type="InterPro" id="IPR001047">
    <property type="entry name" value="Ribosomal_eS8"/>
</dbReference>
<evidence type="ECO:0000256" key="3">
    <source>
        <dbReference type="ARBA" id="ARBA00023274"/>
    </source>
</evidence>
<evidence type="ECO:0000256" key="4">
    <source>
        <dbReference type="RuleBase" id="RU000669"/>
    </source>
</evidence>
<dbReference type="Proteomes" id="UP000015354">
    <property type="component" value="Unassembled WGS sequence"/>
</dbReference>
<sequence length="224" mass="25263">MGIVRSRLHKRKISGGKVRIHRKRMKAELGRLPGNTRLGARRVTPVRARGGNFKLRGLRLDTGNFAWATEAIAQRVRILDVVYNATSNELVRTKTLVKNCVVAVDASPFKQWYARHYGIDFDADKKVSAAKAAAAATKKAKKAKKDEVVVEKYDVNKASPRLQRTWALRNRNHKVEKAVVDQLRDGRLLARLTSRPGQTGRADGVLLEGAELQFYQKKLEKKKK</sequence>
<proteinExistence type="inferred from homology"/>
<dbReference type="InterPro" id="IPR022309">
    <property type="entry name" value="Ribosomal_Se8/biogenesis_NSA2"/>
</dbReference>
<dbReference type="GO" id="GO:0005840">
    <property type="term" value="C:ribosome"/>
    <property type="evidence" value="ECO:0007669"/>
    <property type="project" value="UniProtKB-KW"/>
</dbReference>
<organism evidence="5 6">
    <name type="scientific">Strigomonas culicis</name>
    <dbReference type="NCBI Taxonomy" id="28005"/>
    <lineage>
        <taxon>Eukaryota</taxon>
        <taxon>Discoba</taxon>
        <taxon>Euglenozoa</taxon>
        <taxon>Kinetoplastea</taxon>
        <taxon>Metakinetoplastina</taxon>
        <taxon>Trypanosomatida</taxon>
        <taxon>Trypanosomatidae</taxon>
        <taxon>Strigomonadinae</taxon>
        <taxon>Strigomonas</taxon>
    </lineage>
</organism>